<dbReference type="Proteomes" id="UP000243975">
    <property type="component" value="Unassembled WGS sequence"/>
</dbReference>
<organism evidence="1 2">
    <name type="scientific">Cynara cardunculus var. scolymus</name>
    <name type="common">Globe artichoke</name>
    <name type="synonym">Cynara scolymus</name>
    <dbReference type="NCBI Taxonomy" id="59895"/>
    <lineage>
        <taxon>Eukaryota</taxon>
        <taxon>Viridiplantae</taxon>
        <taxon>Streptophyta</taxon>
        <taxon>Embryophyta</taxon>
        <taxon>Tracheophyta</taxon>
        <taxon>Spermatophyta</taxon>
        <taxon>Magnoliopsida</taxon>
        <taxon>eudicotyledons</taxon>
        <taxon>Gunneridae</taxon>
        <taxon>Pentapetalae</taxon>
        <taxon>asterids</taxon>
        <taxon>campanulids</taxon>
        <taxon>Asterales</taxon>
        <taxon>Asteraceae</taxon>
        <taxon>Carduoideae</taxon>
        <taxon>Cardueae</taxon>
        <taxon>Carduinae</taxon>
        <taxon>Cynara</taxon>
    </lineage>
</organism>
<comment type="caution">
    <text evidence="1">The sequence shown here is derived from an EMBL/GenBank/DDBJ whole genome shotgun (WGS) entry which is preliminary data.</text>
</comment>
<evidence type="ECO:0000313" key="2">
    <source>
        <dbReference type="Proteomes" id="UP000243975"/>
    </source>
</evidence>
<dbReference type="AlphaFoldDB" id="A0A124SFZ5"/>
<dbReference type="EMBL" id="LEKV01001910">
    <property type="protein sequence ID" value="KVI04788.1"/>
    <property type="molecule type" value="Genomic_DNA"/>
</dbReference>
<reference evidence="1 2" key="1">
    <citation type="journal article" date="2016" name="Sci. Rep.">
        <title>The genome sequence of the outbreeding globe artichoke constructed de novo incorporating a phase-aware low-pass sequencing strategy of F1 progeny.</title>
        <authorList>
            <person name="Scaglione D."/>
            <person name="Reyes-Chin-Wo S."/>
            <person name="Acquadro A."/>
            <person name="Froenicke L."/>
            <person name="Portis E."/>
            <person name="Beitel C."/>
            <person name="Tirone M."/>
            <person name="Mauro R."/>
            <person name="Lo Monaco A."/>
            <person name="Mauromicale G."/>
            <person name="Faccioli P."/>
            <person name="Cattivelli L."/>
            <person name="Rieseberg L."/>
            <person name="Michelmore R."/>
            <person name="Lanteri S."/>
        </authorList>
    </citation>
    <scope>NUCLEOTIDE SEQUENCE [LARGE SCALE GENOMIC DNA]</scope>
    <source>
        <strain evidence="1">2C</strain>
    </source>
</reference>
<sequence>MEADYSLEHKSYGDLRMFPDHEQSLEDFANKFEVIEVVVVIWNGPSTHGIISRNRNCCQRGSCIFEIFERQSLEVGWIRKYVATFRDQGVVFPIFELQSKWIVLALSGKILLPS</sequence>
<name>A0A124SFZ5_CYNCS</name>
<accession>A0A124SFZ5</accession>
<gene>
    <name evidence="1" type="ORF">Ccrd_016887</name>
</gene>
<proteinExistence type="predicted"/>
<evidence type="ECO:0000313" key="1">
    <source>
        <dbReference type="EMBL" id="KVI04788.1"/>
    </source>
</evidence>
<keyword evidence="2" id="KW-1185">Reference proteome</keyword>
<dbReference type="Gramene" id="KVI04788">
    <property type="protein sequence ID" value="KVI04788"/>
    <property type="gene ID" value="Ccrd_016887"/>
</dbReference>
<protein>
    <submittedName>
        <fullName evidence="1">Uncharacterized protein</fullName>
    </submittedName>
</protein>